<reference evidence="2" key="1">
    <citation type="submission" date="2020-06" db="EMBL/GenBank/DDBJ databases">
        <title>Analysis procedures for assessing recovery of high quality, complete, closed genomes from Nanopore long read metagenome sequencing.</title>
        <authorList>
            <person name="Bessarab I."/>
            <person name="Arumugam K."/>
            <person name="Haryono M."/>
            <person name="Liu X."/>
            <person name="Roy S."/>
            <person name="Zuniga-Montanez R.E."/>
            <person name="Qiu G."/>
            <person name="Drautz-Moses D.I."/>
            <person name="Law Y.Y."/>
            <person name="Wuertz S."/>
            <person name="Lauro F.M."/>
            <person name="Huson D.H."/>
            <person name="Williams R.B."/>
        </authorList>
    </citation>
    <scope>NUCLEOTIDE SEQUENCE [LARGE SCALE GENOMIC DNA]</scope>
    <source>
        <strain evidence="2">SSD2</strain>
    </source>
</reference>
<dbReference type="InterPro" id="IPR011551">
    <property type="entry name" value="NTP_PyrPHydrolase_MazG"/>
</dbReference>
<dbReference type="EMBL" id="CP059265">
    <property type="protein sequence ID" value="QLQ33822.1"/>
    <property type="molecule type" value="Genomic_DNA"/>
</dbReference>
<evidence type="ECO:0000313" key="2">
    <source>
        <dbReference type="EMBL" id="QLQ33822.1"/>
    </source>
</evidence>
<dbReference type="GO" id="GO:0046061">
    <property type="term" value="P:dATP catabolic process"/>
    <property type="evidence" value="ECO:0007669"/>
    <property type="project" value="TreeGrafter"/>
</dbReference>
<dbReference type="SUPFAM" id="SSF101386">
    <property type="entry name" value="all-alpha NTP pyrophosphatases"/>
    <property type="match status" value="2"/>
</dbReference>
<sequence>MAINELLKVMVRLRDTQTGCPWDIKQTWRSILPHTLEEVYEVADAVDRDDAAALCDELGDLLFQIVFMAQIASEQGLFSFNDVAEGITDKMIRRHPHIFGDAVFADEGAQKQAWEDIKQSERSSKTEAKGFFAGIPVAMPALRRSQKIQQRAARVGFDWDDWRQVIPKIHEELEEVADAVGKDEPFTRIEEEVGDVLMGATNLARLLGVNAENALRLSNHKFEQRFQRVEALLLAEGISLEKASLQQMEAAWNIAKHEEKGGCPITLNKNNAVGEQCRICRFQAPVSLIGYDCPRCCSLS</sequence>
<dbReference type="NCBIfam" id="NF007113">
    <property type="entry name" value="PRK09562.1"/>
    <property type="match status" value="1"/>
</dbReference>
<dbReference type="GO" id="GO:0046052">
    <property type="term" value="P:UTP catabolic process"/>
    <property type="evidence" value="ECO:0007669"/>
    <property type="project" value="TreeGrafter"/>
</dbReference>
<dbReference type="Proteomes" id="UP000510621">
    <property type="component" value="Chromosome"/>
</dbReference>
<evidence type="ECO:0000259" key="1">
    <source>
        <dbReference type="Pfam" id="PF03819"/>
    </source>
</evidence>
<dbReference type="GO" id="GO:0046047">
    <property type="term" value="P:TTP catabolic process"/>
    <property type="evidence" value="ECO:0007669"/>
    <property type="project" value="TreeGrafter"/>
</dbReference>
<dbReference type="AlphaFoldDB" id="A0A7L6AY09"/>
<feature type="domain" description="NTP pyrophosphohydrolase MazG-like" evidence="1">
    <location>
        <begin position="165"/>
        <end position="226"/>
    </location>
</feature>
<dbReference type="PANTHER" id="PTHR30522:SF0">
    <property type="entry name" value="NUCLEOSIDE TRIPHOSPHATE PYROPHOSPHOHYDROLASE"/>
    <property type="match status" value="1"/>
</dbReference>
<feature type="domain" description="NTP pyrophosphohydrolase MazG-like" evidence="1">
    <location>
        <begin position="26"/>
        <end position="99"/>
    </location>
</feature>
<dbReference type="Gene3D" id="1.10.287.1080">
    <property type="entry name" value="MazG-like"/>
    <property type="match status" value="2"/>
</dbReference>
<dbReference type="FunFam" id="1.10.287.1080:FF:000001">
    <property type="entry name" value="Nucleoside triphosphate pyrophosphohydrolase"/>
    <property type="match status" value="1"/>
</dbReference>
<keyword evidence="3" id="KW-1185">Reference proteome</keyword>
<dbReference type="PANTHER" id="PTHR30522">
    <property type="entry name" value="NUCLEOSIDE TRIPHOSPHATE PYROPHOSPHOHYDROLASE"/>
    <property type="match status" value="1"/>
</dbReference>
<organism evidence="2 3">
    <name type="scientific">Candidatus Thiothrix singaporensis</name>
    <dbReference type="NCBI Taxonomy" id="2799669"/>
    <lineage>
        <taxon>Bacteria</taxon>
        <taxon>Pseudomonadati</taxon>
        <taxon>Pseudomonadota</taxon>
        <taxon>Gammaproteobacteria</taxon>
        <taxon>Thiotrichales</taxon>
        <taxon>Thiotrichaceae</taxon>
        <taxon>Thiothrix</taxon>
    </lineage>
</organism>
<dbReference type="GO" id="GO:0006203">
    <property type="term" value="P:dGTP catabolic process"/>
    <property type="evidence" value="ECO:0007669"/>
    <property type="project" value="TreeGrafter"/>
</dbReference>
<dbReference type="CDD" id="cd11529">
    <property type="entry name" value="NTP-PPase_MazG_Cterm"/>
    <property type="match status" value="1"/>
</dbReference>
<dbReference type="GO" id="GO:0047429">
    <property type="term" value="F:nucleoside triphosphate diphosphatase activity"/>
    <property type="evidence" value="ECO:0007669"/>
    <property type="project" value="UniProtKB-EC"/>
</dbReference>
<dbReference type="Pfam" id="PF03819">
    <property type="entry name" value="MazG"/>
    <property type="match status" value="2"/>
</dbReference>
<dbReference type="KEGG" id="this:HZT40_21870"/>
<gene>
    <name evidence="2" type="primary">mazG</name>
    <name evidence="2" type="ORF">HZT40_21870</name>
</gene>
<dbReference type="GO" id="GO:0006950">
    <property type="term" value="P:response to stress"/>
    <property type="evidence" value="ECO:0007669"/>
    <property type="project" value="UniProtKB-ARBA"/>
</dbReference>
<dbReference type="NCBIfam" id="TIGR00444">
    <property type="entry name" value="mazG"/>
    <property type="match status" value="1"/>
</dbReference>
<dbReference type="CDD" id="cd11528">
    <property type="entry name" value="NTP-PPase_MazG_Nterm"/>
    <property type="match status" value="1"/>
</dbReference>
<dbReference type="EC" id="3.6.1.9" evidence="2"/>
<protein>
    <submittedName>
        <fullName evidence="2">Nucleoside triphosphate pyrophosphohydrolase</fullName>
        <ecNumber evidence="2">3.6.1.9</ecNumber>
    </submittedName>
</protein>
<dbReference type="InterPro" id="IPR048011">
    <property type="entry name" value="NTP-PPase_MazG-like_C"/>
</dbReference>
<dbReference type="GO" id="GO:0046081">
    <property type="term" value="P:dUTP catabolic process"/>
    <property type="evidence" value="ECO:0007669"/>
    <property type="project" value="TreeGrafter"/>
</dbReference>
<dbReference type="GO" id="GO:0046076">
    <property type="term" value="P:dTTP catabolic process"/>
    <property type="evidence" value="ECO:0007669"/>
    <property type="project" value="TreeGrafter"/>
</dbReference>
<proteinExistence type="predicted"/>
<accession>A0A7L6AY09</accession>
<keyword evidence="2" id="KW-0378">Hydrolase</keyword>
<dbReference type="InterPro" id="IPR048015">
    <property type="entry name" value="NTP-PPase_MazG-like_N"/>
</dbReference>
<evidence type="ECO:0000313" key="3">
    <source>
        <dbReference type="Proteomes" id="UP000510621"/>
    </source>
</evidence>
<dbReference type="InterPro" id="IPR004518">
    <property type="entry name" value="MazG-like_dom"/>
</dbReference>
<name>A0A7L6AY09_9GAMM</name>